<evidence type="ECO:0000259" key="3">
    <source>
        <dbReference type="Pfam" id="PF25480"/>
    </source>
</evidence>
<dbReference type="GO" id="GO:0005546">
    <property type="term" value="F:phosphatidylinositol-4,5-bisphosphate binding"/>
    <property type="evidence" value="ECO:0007669"/>
    <property type="project" value="TreeGrafter"/>
</dbReference>
<feature type="compositionally biased region" description="Polar residues" evidence="1">
    <location>
        <begin position="583"/>
        <end position="599"/>
    </location>
</feature>
<sequence>MSSIAGGQEGSEDVTDFLQRIKELGDKRDQEDEERNRKLEEEILQGRKERQARRTERARSISPTKSSPANTPTAPRVTSILPTTADQQLPSSPKATAQETTAEAEDTMDQQASARSRSRSSSPNKENHNMALRSSEGPAGSDLQRTDLIKPTSPSSAMPSRNSPLSWQRRPSTQSSDPSKSRPLSRGAMENAARSPKTPSPREPISAPAEATPSREQIAQSLSDKDPSWFRQIADRGMNSPAYRRTQVEDDARSDHGQNSPRVPMPGMLREVSLEKPAEDSTSRPSSPRRNTIHGGSPKRGSYHSHSKSVVGLFGSPVPMVGAQRLDPPESNSFRGVVMPPQRQMTPDSKSVIGLFGSPVPSVSTRINTQRFDPPDFDEAQKSPVGKSVFGLFGSPVPSLGTQRLDPPDFGASRRVPIPKSVTGLSGSPVSGLTTQISTQRFDPPDFDESRKSPDAKSAIGLFGSPVPTVSAHRLDPPDSDANSDRGMAMSPSQGRISPDRLDRPLSPTKGMGGFVQSAMMKRSDSVNKRWSVQSPTGIGRKNSLASNRSNNDNGNISPGLANTAAFSGQNSPRPSSRPNSSHNFSAGQENSSGGNPSPSREAFVKPALPVSRASTPQPLSVASEISPDIASRSDASPPASPTKTADTRRWSPTKSSWLESALNKPDFPKPKATPPPQQPAWMAEIAKAKQKGSVDLGRSPTAARHEVKVGGLMRSPAPGAPPKPMSISGLPAGFVAGAISKSRADSISQEPLKSPGTPGSGKPSPPPIKAKSPPLMAAKFTPDTPPANDFRASLKSRLSPSDNSGSTEPEFKNVFGQLKRTKTQNYVAPDELKNNITRGKAALNITGGPKKTERVDEFKDAILKKKEDFKKAQAEGKGIRPSSGSVSENTIPEALARRRAMTKTDQPGPLSPPSRSPMEQVDSPPSNTPTKVPNESVPVPGRGSVGGKLAGRLNPALAGLLARGPPSAGSDRSSSPAMSTSSQRTVSMSTSTTVGEPDAGPQLTHMTKGRARGPKRRNPTTAPAAPVSVDNITSTSAAEPTKSPTPPSEKTSSPAKPLSPTKITSPLFEKAASSSKPSSPTKFEGESSASQPPSPRKLDMKRRSQFLQDAANETGKVETQLDSPKPLSPIKIANTTEIPLNTKSPSLDSPRSAKLSPSLFSENAQKTGPLSPSQDTLKSSPITPTASSYLTKSTASSNPESPKPETSDISSSNKSRPQSLQRVKSVTALWNSAAESRSPQLSPRARSPIKLPTQDDENAAMVSAGLRSRSPVEVDEEPKPDMARPLPTPPLKVQSPIKQSIHDIETAATESAGLRSPRSFNIQSPSAVQTETSETAPIVPTTPKVTTPITLPSQEDEETVIAPSPPKVLLPVKLPAEDDGNAGFVRPALNWRDRLNKPKPAPLQLSNQEDENFGMVASLPKVQSPVKLPTQDDGNADLVRPVLNWRGRINRHQAPIELPAEEDENTVVVPSPLKVTSPVKLPTQDVDDAAQVSTDLRSPNVPKVESPGKPPAEDVNGPIVSPGLRSPNPPSVKSPVKVPIHEDESTASVSPGLRSPNPPEAQSTAKLSMKEDENATTVSTGLRSPTPPRVNSPIKLPTQEDEDAPMEQSGTRSPSPPKVQSPVKLVEEGKYGTKVSPGLRSPSPAKVTSPIKSPTQDDGDAPMESAGLRSPSPPKLQSPIKLSQQEYKNAVMTSSPPNIQSPAKLVEEDKYRTMVSPGLRSPIPAKVTSPVQSPTQEDENATIKSTVLRSPSPPKLQSPIKLSPRVDQNATNVPINLRSRTPPKIASPVAIETPKPALARPLPIPTKIISAPLSAANSSFNVSPKLADSMVPQASEASKLVTGFFGKQKPPPQEYRVDTVELLAARPDHDNSIKTLRSTLYVISADGQKQVVPSHQERMLFEGNLYLCYHNFVNKAGKTVSEMYYWLGDSVPRKTTAEVEAVARKEAKSAGAKLIVLNQGKETPEFFQAIGGILIIRRGTMNKFDSLAPHILCGQKYFGQIAFDEVDFNQNSLCSGFPYLISTPSGKSYLWKGKGSGIEELSCARLIGMDFGLTGEIEEIEDGKETQAFLDVFGGTEIPVSADHWRLKPNYSKYCSRLFCADASNKKQITEISPFGQADLLPSKIYILDAFFEIYIVVGAKAQGEYVSFHHALTFVQEYGIFAASMEDRPFVPVSTVVIEGIPRDMKGIFRCWREELTPTLVRQAGIGGASMDGGLRRGRSLRVVPLNAAIEATR</sequence>
<dbReference type="GO" id="GO:0051016">
    <property type="term" value="P:barbed-end actin filament capping"/>
    <property type="evidence" value="ECO:0007669"/>
    <property type="project" value="TreeGrafter"/>
</dbReference>
<feature type="compositionally biased region" description="Basic and acidic residues" evidence="1">
    <location>
        <begin position="19"/>
        <end position="59"/>
    </location>
</feature>
<feature type="compositionally biased region" description="Polar residues" evidence="1">
    <location>
        <begin position="423"/>
        <end position="441"/>
    </location>
</feature>
<dbReference type="PANTHER" id="PTHR11977">
    <property type="entry name" value="VILLIN"/>
    <property type="match status" value="1"/>
</dbReference>
<dbReference type="GO" id="GO:0015629">
    <property type="term" value="C:actin cytoskeleton"/>
    <property type="evidence" value="ECO:0007669"/>
    <property type="project" value="TreeGrafter"/>
</dbReference>
<feature type="compositionally biased region" description="Polar residues" evidence="1">
    <location>
        <begin position="152"/>
        <end position="178"/>
    </location>
</feature>
<proteinExistence type="predicted"/>
<feature type="compositionally biased region" description="Polar residues" evidence="1">
    <location>
        <begin position="1159"/>
        <end position="1201"/>
    </location>
</feature>
<accession>A0A9N9LAG6</accession>
<dbReference type="SMART" id="SM00262">
    <property type="entry name" value="GEL"/>
    <property type="match status" value="3"/>
</dbReference>
<protein>
    <recommendedName>
        <fullName evidence="6">DUF4045 domain-containing protein</fullName>
    </recommendedName>
</protein>
<gene>
    <name evidence="4" type="ORF">HYALB_00009234</name>
</gene>
<name>A0A9N9LAG6_9HELO</name>
<keyword evidence="5" id="KW-1185">Reference proteome</keyword>
<feature type="domain" description="DUF4045" evidence="2">
    <location>
        <begin position="450"/>
        <end position="870"/>
    </location>
</feature>
<dbReference type="InterPro" id="IPR007122">
    <property type="entry name" value="Villin/Gelsolin"/>
</dbReference>
<evidence type="ECO:0000256" key="1">
    <source>
        <dbReference type="SAM" id="MobiDB-lite"/>
    </source>
</evidence>
<feature type="region of interest" description="Disordered" evidence="1">
    <location>
        <begin position="869"/>
        <end position="1365"/>
    </location>
</feature>
<feature type="compositionally biased region" description="Polar residues" evidence="1">
    <location>
        <begin position="1134"/>
        <end position="1150"/>
    </location>
</feature>
<feature type="compositionally biased region" description="Low complexity" evidence="1">
    <location>
        <begin position="1071"/>
        <end position="1081"/>
    </location>
</feature>
<feature type="region of interest" description="Disordered" evidence="1">
    <location>
        <begin position="400"/>
        <end position="818"/>
    </location>
</feature>
<evidence type="ECO:0000259" key="2">
    <source>
        <dbReference type="Pfam" id="PF13254"/>
    </source>
</evidence>
<reference evidence="4" key="1">
    <citation type="submission" date="2021-07" db="EMBL/GenBank/DDBJ databases">
        <authorList>
            <person name="Durling M."/>
        </authorList>
    </citation>
    <scope>NUCLEOTIDE SEQUENCE</scope>
</reference>
<dbReference type="Pfam" id="PF13254">
    <property type="entry name" value="DUF4045"/>
    <property type="match status" value="2"/>
</dbReference>
<feature type="region of interest" description="Disordered" evidence="1">
    <location>
        <begin position="1457"/>
        <end position="1679"/>
    </location>
</feature>
<feature type="region of interest" description="Disordered" evidence="1">
    <location>
        <begin position="1"/>
        <end position="383"/>
    </location>
</feature>
<feature type="compositionally biased region" description="Low complexity" evidence="1">
    <location>
        <begin position="1034"/>
        <end position="1057"/>
    </location>
</feature>
<feature type="compositionally biased region" description="Polar residues" evidence="1">
    <location>
        <begin position="797"/>
        <end position="808"/>
    </location>
</feature>
<evidence type="ECO:0000313" key="5">
    <source>
        <dbReference type="Proteomes" id="UP000701801"/>
    </source>
</evidence>
<feature type="region of interest" description="Disordered" evidence="1">
    <location>
        <begin position="1717"/>
        <end position="1782"/>
    </location>
</feature>
<feature type="compositionally biased region" description="Low complexity" evidence="1">
    <location>
        <begin position="752"/>
        <end position="763"/>
    </location>
</feature>
<dbReference type="GO" id="GO:0005737">
    <property type="term" value="C:cytoplasm"/>
    <property type="evidence" value="ECO:0007669"/>
    <property type="project" value="TreeGrafter"/>
</dbReference>
<feature type="compositionally biased region" description="Polar residues" evidence="1">
    <location>
        <begin position="80"/>
        <end position="94"/>
    </location>
</feature>
<dbReference type="InterPro" id="IPR029006">
    <property type="entry name" value="ADF-H/Gelsolin-like_dom_sf"/>
</dbReference>
<feature type="compositionally biased region" description="Polar residues" evidence="1">
    <location>
        <begin position="1208"/>
        <end position="1242"/>
    </location>
</feature>
<dbReference type="SUPFAM" id="SSF55753">
    <property type="entry name" value="Actin depolymerizing proteins"/>
    <property type="match status" value="3"/>
</dbReference>
<feature type="compositionally biased region" description="Basic and acidic residues" evidence="1">
    <location>
        <begin position="246"/>
        <end position="256"/>
    </location>
</feature>
<dbReference type="Pfam" id="PF25480">
    <property type="entry name" value="DUF7904"/>
    <property type="match status" value="1"/>
</dbReference>
<dbReference type="PANTHER" id="PTHR11977:SF133">
    <property type="entry name" value="DUF4045 DOMAIN-CONTAINING PROTEIN"/>
    <property type="match status" value="1"/>
</dbReference>
<feature type="compositionally biased region" description="Polar residues" evidence="1">
    <location>
        <begin position="1319"/>
        <end position="1336"/>
    </location>
</feature>
<feature type="compositionally biased region" description="Low complexity" evidence="1">
    <location>
        <begin position="112"/>
        <end position="122"/>
    </location>
</feature>
<dbReference type="Proteomes" id="UP000701801">
    <property type="component" value="Unassembled WGS sequence"/>
</dbReference>
<feature type="compositionally biased region" description="Polar residues" evidence="1">
    <location>
        <begin position="361"/>
        <end position="371"/>
    </location>
</feature>
<feature type="compositionally biased region" description="Polar residues" evidence="1">
    <location>
        <begin position="544"/>
        <end position="557"/>
    </location>
</feature>
<dbReference type="GO" id="GO:0008154">
    <property type="term" value="P:actin polymerization or depolymerization"/>
    <property type="evidence" value="ECO:0007669"/>
    <property type="project" value="TreeGrafter"/>
</dbReference>
<dbReference type="GO" id="GO:0051015">
    <property type="term" value="F:actin filament binding"/>
    <property type="evidence" value="ECO:0007669"/>
    <property type="project" value="InterPro"/>
</dbReference>
<feature type="compositionally biased region" description="Polar residues" evidence="1">
    <location>
        <begin position="924"/>
        <end position="934"/>
    </location>
</feature>
<evidence type="ECO:0008006" key="6">
    <source>
        <dbReference type="Google" id="ProtNLM"/>
    </source>
</evidence>
<feature type="compositionally biased region" description="Low complexity" evidence="1">
    <location>
        <begin position="1338"/>
        <end position="1353"/>
    </location>
</feature>
<feature type="compositionally biased region" description="Basic and acidic residues" evidence="1">
    <location>
        <begin position="869"/>
        <end position="879"/>
    </location>
</feature>
<feature type="compositionally biased region" description="Polar residues" evidence="1">
    <location>
        <begin position="61"/>
        <end position="73"/>
    </location>
</feature>
<evidence type="ECO:0000313" key="4">
    <source>
        <dbReference type="EMBL" id="CAG8971585.1"/>
    </source>
</evidence>
<dbReference type="EMBL" id="CAJVRM010000023">
    <property type="protein sequence ID" value="CAG8971585.1"/>
    <property type="molecule type" value="Genomic_DNA"/>
</dbReference>
<feature type="compositionally biased region" description="Low complexity" evidence="1">
    <location>
        <begin position="626"/>
        <end position="638"/>
    </location>
</feature>
<feature type="domain" description="DUF7904" evidence="3">
    <location>
        <begin position="1881"/>
        <end position="1979"/>
    </location>
</feature>
<comment type="caution">
    <text evidence="4">The sequence shown here is derived from an EMBL/GenBank/DDBJ whole genome shotgun (WGS) entry which is preliminary data.</text>
</comment>
<dbReference type="GO" id="GO:0051014">
    <property type="term" value="P:actin filament severing"/>
    <property type="evidence" value="ECO:0007669"/>
    <property type="project" value="TreeGrafter"/>
</dbReference>
<dbReference type="InterPro" id="IPR057226">
    <property type="entry name" value="DUF7904"/>
</dbReference>
<dbReference type="Gene3D" id="3.40.20.10">
    <property type="entry name" value="Severin"/>
    <property type="match status" value="3"/>
</dbReference>
<feature type="compositionally biased region" description="Basic residues" evidence="1">
    <location>
        <begin position="1008"/>
        <end position="1019"/>
    </location>
</feature>
<feature type="domain" description="DUF4045" evidence="2">
    <location>
        <begin position="11"/>
        <end position="348"/>
    </location>
</feature>
<dbReference type="InterPro" id="IPR025118">
    <property type="entry name" value="DUF4045"/>
</dbReference>
<feature type="compositionally biased region" description="Basic and acidic residues" evidence="1">
    <location>
        <begin position="272"/>
        <end position="282"/>
    </location>
</feature>
<feature type="compositionally biased region" description="Polar residues" evidence="1">
    <location>
        <begin position="971"/>
        <end position="995"/>
    </location>
</feature>
<organism evidence="4 5">
    <name type="scientific">Hymenoscyphus albidus</name>
    <dbReference type="NCBI Taxonomy" id="595503"/>
    <lineage>
        <taxon>Eukaryota</taxon>
        <taxon>Fungi</taxon>
        <taxon>Dikarya</taxon>
        <taxon>Ascomycota</taxon>
        <taxon>Pezizomycotina</taxon>
        <taxon>Leotiomycetes</taxon>
        <taxon>Helotiales</taxon>
        <taxon>Helotiaceae</taxon>
        <taxon>Hymenoscyphus</taxon>
    </lineage>
</organism>
<feature type="compositionally biased region" description="Low complexity" evidence="1">
    <location>
        <begin position="571"/>
        <end position="582"/>
    </location>
</feature>
<dbReference type="OrthoDB" id="6375767at2759"/>